<dbReference type="AlphaFoldDB" id="A0A8H5UZ71"/>
<dbReference type="EMBL" id="JAAOAS010000014">
    <property type="protein sequence ID" value="KAF5604862.1"/>
    <property type="molecule type" value="Genomic_DNA"/>
</dbReference>
<comment type="caution">
    <text evidence="1">The sequence shown here is derived from an EMBL/GenBank/DDBJ whole genome shotgun (WGS) entry which is preliminary data.</text>
</comment>
<dbReference type="Proteomes" id="UP000546213">
    <property type="component" value="Unassembled WGS sequence"/>
</dbReference>
<organism evidence="1 2">
    <name type="scientific">Fusarium pseudocircinatum</name>
    <dbReference type="NCBI Taxonomy" id="56676"/>
    <lineage>
        <taxon>Eukaryota</taxon>
        <taxon>Fungi</taxon>
        <taxon>Dikarya</taxon>
        <taxon>Ascomycota</taxon>
        <taxon>Pezizomycotina</taxon>
        <taxon>Sordariomycetes</taxon>
        <taxon>Hypocreomycetidae</taxon>
        <taxon>Hypocreales</taxon>
        <taxon>Nectriaceae</taxon>
        <taxon>Fusarium</taxon>
        <taxon>Fusarium fujikuroi species complex</taxon>
    </lineage>
</organism>
<gene>
    <name evidence="1" type="ORF">FPCIR_715</name>
</gene>
<evidence type="ECO:0000313" key="2">
    <source>
        <dbReference type="Proteomes" id="UP000546213"/>
    </source>
</evidence>
<proteinExistence type="predicted"/>
<protein>
    <submittedName>
        <fullName evidence="1">Uncharacterized protein</fullName>
    </submittedName>
</protein>
<name>A0A8H5UZ71_9HYPO</name>
<evidence type="ECO:0000313" key="1">
    <source>
        <dbReference type="EMBL" id="KAF5604862.1"/>
    </source>
</evidence>
<reference evidence="1 2" key="1">
    <citation type="submission" date="2020-05" db="EMBL/GenBank/DDBJ databases">
        <title>Identification and distribution of gene clusters putatively required for synthesis of sphingolipid metabolism inhibitors in phylogenetically diverse species of the filamentous fungus Fusarium.</title>
        <authorList>
            <person name="Kim H.-S."/>
            <person name="Busman M."/>
            <person name="Brown D.W."/>
            <person name="Divon H."/>
            <person name="Uhlig S."/>
            <person name="Proctor R.H."/>
        </authorList>
    </citation>
    <scope>NUCLEOTIDE SEQUENCE [LARGE SCALE GENOMIC DNA]</scope>
    <source>
        <strain evidence="1 2">NRRL 36939</strain>
    </source>
</reference>
<keyword evidence="2" id="KW-1185">Reference proteome</keyword>
<sequence length="568" mass="65595">MALQFEDHEYIDSDAEADPEMVASFKRMNDFSPSCGLCRFNFRTDDSVIVFREKCEPWTTTYSEPRGFLPRYFKYRKHTFHAECVDLAEQLGLMSDQRLHPGIYKATILEPLGEGRYPPPSIQTRRLKWLERTFSENLFQTIRKRLPPEVCDNIAQYCLLERAVQVVRDLWLSKDRPKAGRISVAMDGNSLWAQYVEFEGIRYVRSLSYHSIGGDESQILSEPDPNRNVNIFIAHSYHGVTEIIATSDNEIPSVKEQTGRWWTVFTPSKMPFYLKARFDGIKLRDLAAYKYADDQPRFTEALQWSVLPTTLDPIPEPSIPCDSLLSGENISVIDWNQPDVIGYSFYGRGNIIIHIVPHKAGEKHPYDFGTPSQHRYSWVYFPVDSDERISEVWVRRYGIKLPRGVLSPPTTLILRTSKGRLLTLGPQLKYQQAVGYETHAKYDLVATLPQTRPCRMYFAIFLLMGSWLRFEGASTFKKLKLHSLQDERHQLPPDNCKYQYSSAELEGVQTVTPCEFWGAPGMILGLLLTYRDGHKRCVGRVRLDYLLAPLQVTSETMWIVYPEKDEIP</sequence>
<accession>A0A8H5UZ71</accession>
<dbReference type="OrthoDB" id="5153231at2759"/>